<accession>A0A445GAR2</accession>
<dbReference type="GO" id="GO:0005634">
    <property type="term" value="C:nucleus"/>
    <property type="evidence" value="ECO:0007669"/>
    <property type="project" value="UniProtKB-SubCell"/>
</dbReference>
<evidence type="ECO:0000256" key="5">
    <source>
        <dbReference type="SAM" id="MobiDB-lite"/>
    </source>
</evidence>
<keyword evidence="3" id="KW-0804">Transcription</keyword>
<dbReference type="PANTHER" id="PTHR12565:SF312">
    <property type="entry name" value="TRANSCRIPTION FACTOR BHLH74"/>
    <property type="match status" value="1"/>
</dbReference>
<dbReference type="FunFam" id="4.10.280.10:FF:000002">
    <property type="entry name" value="Basic helix-loop-helix transcription factor"/>
    <property type="match status" value="1"/>
</dbReference>
<evidence type="ECO:0000256" key="4">
    <source>
        <dbReference type="ARBA" id="ARBA00023242"/>
    </source>
</evidence>
<dbReference type="GO" id="GO:0046983">
    <property type="term" value="F:protein dimerization activity"/>
    <property type="evidence" value="ECO:0007669"/>
    <property type="project" value="InterPro"/>
</dbReference>
<dbReference type="SUPFAM" id="SSF47459">
    <property type="entry name" value="HLH, helix-loop-helix DNA-binding domain"/>
    <property type="match status" value="1"/>
</dbReference>
<evidence type="ECO:0000313" key="8">
    <source>
        <dbReference type="Proteomes" id="UP000289340"/>
    </source>
</evidence>
<proteinExistence type="predicted"/>
<name>A0A445GAR2_GLYSO</name>
<evidence type="ECO:0000256" key="3">
    <source>
        <dbReference type="ARBA" id="ARBA00023163"/>
    </source>
</evidence>
<dbReference type="GO" id="GO:0003700">
    <property type="term" value="F:DNA-binding transcription factor activity"/>
    <property type="evidence" value="ECO:0007669"/>
    <property type="project" value="TreeGrafter"/>
</dbReference>
<comment type="subcellular location">
    <subcellularLocation>
        <location evidence="1">Nucleus</location>
    </subcellularLocation>
</comment>
<keyword evidence="4" id="KW-0539">Nucleus</keyword>
<keyword evidence="8" id="KW-1185">Reference proteome</keyword>
<dbReference type="PROSITE" id="PS50888">
    <property type="entry name" value="BHLH"/>
    <property type="match status" value="1"/>
</dbReference>
<comment type="caution">
    <text evidence="7">The sequence shown here is derived from an EMBL/GenBank/DDBJ whole genome shotgun (WGS) entry which is preliminary data.</text>
</comment>
<evidence type="ECO:0000259" key="6">
    <source>
        <dbReference type="PROSITE" id="PS50888"/>
    </source>
</evidence>
<evidence type="ECO:0000256" key="2">
    <source>
        <dbReference type="ARBA" id="ARBA00023015"/>
    </source>
</evidence>
<feature type="domain" description="BHLH" evidence="6">
    <location>
        <begin position="275"/>
        <end position="325"/>
    </location>
</feature>
<gene>
    <name evidence="7" type="ORF">D0Y65_046764</name>
</gene>
<reference evidence="7 8" key="1">
    <citation type="submission" date="2018-09" db="EMBL/GenBank/DDBJ databases">
        <title>A high-quality reference genome of wild soybean provides a powerful tool to mine soybean genomes.</title>
        <authorList>
            <person name="Xie M."/>
            <person name="Chung C.Y.L."/>
            <person name="Li M.-W."/>
            <person name="Wong F.-L."/>
            <person name="Chan T.-F."/>
            <person name="Lam H.-M."/>
        </authorList>
    </citation>
    <scope>NUCLEOTIDE SEQUENCE [LARGE SCALE GENOMIC DNA]</scope>
    <source>
        <strain evidence="8">cv. W05</strain>
        <tissue evidence="7">Hypocotyl of etiolated seedlings</tissue>
    </source>
</reference>
<feature type="compositionally biased region" description="Basic and acidic residues" evidence="5">
    <location>
        <begin position="208"/>
        <end position="233"/>
    </location>
</feature>
<dbReference type="Proteomes" id="UP000289340">
    <property type="component" value="Chromosome 17"/>
</dbReference>
<feature type="compositionally biased region" description="Polar residues" evidence="5">
    <location>
        <begin position="246"/>
        <end position="259"/>
    </location>
</feature>
<keyword evidence="2" id="KW-0805">Transcription regulation</keyword>
<protein>
    <submittedName>
        <fullName evidence="7">Transcription factor bHLH74 isoform A</fullName>
    </submittedName>
</protein>
<dbReference type="SMART" id="SM00353">
    <property type="entry name" value="HLH"/>
    <property type="match status" value="1"/>
</dbReference>
<dbReference type="Pfam" id="PF00010">
    <property type="entry name" value="HLH"/>
    <property type="match status" value="1"/>
</dbReference>
<dbReference type="AlphaFoldDB" id="A0A445GAR2"/>
<dbReference type="InterPro" id="IPR011598">
    <property type="entry name" value="bHLH_dom"/>
</dbReference>
<dbReference type="EMBL" id="QZWG01000017">
    <property type="protein sequence ID" value="RZB58303.1"/>
    <property type="molecule type" value="Genomic_DNA"/>
</dbReference>
<evidence type="ECO:0000256" key="1">
    <source>
        <dbReference type="ARBA" id="ARBA00004123"/>
    </source>
</evidence>
<dbReference type="PANTHER" id="PTHR12565">
    <property type="entry name" value="STEROL REGULATORY ELEMENT-BINDING PROTEIN"/>
    <property type="match status" value="1"/>
</dbReference>
<sequence length="459" mass="49281">MGGQENAMGGFQHGNESILTCPPTSGLSGPNVNVSEMAISSVSMAKPSNVVANPFLASSTWDPLVSLSQAQTFGGSSMVSHNEFVNANSSYPLVLDNQGGISNTSHLVQYMSDSNLGGIVPKVHSYASGGFSEMVGSGSFCQHGSGDMADTGYPTHYNPIKEAPIINGEQSQVEDSIPEEEAPGSAPSGNRRKRGLDHNSTFSPNKNAEGDAVKDSPGKASDGSKEHEKRPKVEQNNGADVRGKQSVKQAKDNNNSQSGEAPKENFIHVRARRGQATNSHSLAERVRREKISERMRLLQELVPGCNKITGKAVMLDEIINYVQSLQQQVEFLSMKLATVNPELNFDVDRILSKDILQSRIGHGIGAYGPGINSSHTFPNGSFHGTLAGMSSTSSQFPPLPQNVLDHEFQSFYGIGYDSNTALDNLGPNGNNGQNFKFGCLHNYIKCLILVIYCYIEQGG</sequence>
<feature type="region of interest" description="Disordered" evidence="5">
    <location>
        <begin position="171"/>
        <end position="264"/>
    </location>
</feature>
<dbReference type="InterPro" id="IPR024097">
    <property type="entry name" value="bHLH_ZIP_TF"/>
</dbReference>
<dbReference type="InterPro" id="IPR036638">
    <property type="entry name" value="HLH_DNA-bd_sf"/>
</dbReference>
<dbReference type="CDD" id="cd18919">
    <property type="entry name" value="bHLH_AtBPE_like"/>
    <property type="match status" value="1"/>
</dbReference>
<dbReference type="Gene3D" id="4.10.280.10">
    <property type="entry name" value="Helix-loop-helix DNA-binding domain"/>
    <property type="match status" value="1"/>
</dbReference>
<evidence type="ECO:0000313" key="7">
    <source>
        <dbReference type="EMBL" id="RZB58303.1"/>
    </source>
</evidence>
<organism evidence="7 8">
    <name type="scientific">Glycine soja</name>
    <name type="common">Wild soybean</name>
    <dbReference type="NCBI Taxonomy" id="3848"/>
    <lineage>
        <taxon>Eukaryota</taxon>
        <taxon>Viridiplantae</taxon>
        <taxon>Streptophyta</taxon>
        <taxon>Embryophyta</taxon>
        <taxon>Tracheophyta</taxon>
        <taxon>Spermatophyta</taxon>
        <taxon>Magnoliopsida</taxon>
        <taxon>eudicotyledons</taxon>
        <taxon>Gunneridae</taxon>
        <taxon>Pentapetalae</taxon>
        <taxon>rosids</taxon>
        <taxon>fabids</taxon>
        <taxon>Fabales</taxon>
        <taxon>Fabaceae</taxon>
        <taxon>Papilionoideae</taxon>
        <taxon>50 kb inversion clade</taxon>
        <taxon>NPAAA clade</taxon>
        <taxon>indigoferoid/millettioid clade</taxon>
        <taxon>Phaseoleae</taxon>
        <taxon>Glycine</taxon>
        <taxon>Glycine subgen. Soja</taxon>
    </lineage>
</organism>